<accession>A0A1D7QLZ9</accession>
<protein>
    <submittedName>
        <fullName evidence="1">Uncharacterized protein</fullName>
    </submittedName>
</protein>
<dbReference type="KEGG" id="psty:BFS30_22570"/>
<keyword evidence="2" id="KW-1185">Reference proteome</keyword>
<dbReference type="RefSeq" id="WP_069381358.1">
    <property type="nucleotide sequence ID" value="NZ_CP017141.1"/>
</dbReference>
<reference evidence="1 2" key="1">
    <citation type="submission" date="2016-08" db="EMBL/GenBank/DDBJ databases">
        <authorList>
            <person name="Seilhamer J.J."/>
        </authorList>
    </citation>
    <scope>NUCLEOTIDE SEQUENCE [LARGE SCALE GENOMIC DNA]</scope>
    <source>
        <strain evidence="1 2">DX4</strain>
    </source>
</reference>
<name>A0A1D7QLZ9_9SPHI</name>
<proteinExistence type="predicted"/>
<evidence type="ECO:0000313" key="1">
    <source>
        <dbReference type="EMBL" id="AOM79696.1"/>
    </source>
</evidence>
<gene>
    <name evidence="1" type="ORF">BFS30_22570</name>
</gene>
<organism evidence="1 2">
    <name type="scientific">Pedobacter steynii</name>
    <dbReference type="NCBI Taxonomy" id="430522"/>
    <lineage>
        <taxon>Bacteria</taxon>
        <taxon>Pseudomonadati</taxon>
        <taxon>Bacteroidota</taxon>
        <taxon>Sphingobacteriia</taxon>
        <taxon>Sphingobacteriales</taxon>
        <taxon>Sphingobacteriaceae</taxon>
        <taxon>Pedobacter</taxon>
    </lineage>
</organism>
<dbReference type="EMBL" id="CP017141">
    <property type="protein sequence ID" value="AOM79696.1"/>
    <property type="molecule type" value="Genomic_DNA"/>
</dbReference>
<dbReference type="Proteomes" id="UP000094313">
    <property type="component" value="Chromosome"/>
</dbReference>
<dbReference type="OrthoDB" id="1149873at2"/>
<sequence>MSSTDKKKAQTYVEQLKQKASEQENYGAEIKYEQAHMLVCDCPECGAGRALVDGLTICAYCGFKFMTVKLSNGIHIKKTNNS</sequence>
<evidence type="ECO:0000313" key="2">
    <source>
        <dbReference type="Proteomes" id="UP000094313"/>
    </source>
</evidence>
<dbReference type="AlphaFoldDB" id="A0A1D7QLZ9"/>